<reference evidence="5" key="1">
    <citation type="submission" date="2020-05" db="EMBL/GenBank/DDBJ databases">
        <authorList>
            <person name="Chiriac C."/>
            <person name="Salcher M."/>
            <person name="Ghai R."/>
            <person name="Kavagutti S V."/>
        </authorList>
    </citation>
    <scope>NUCLEOTIDE SEQUENCE</scope>
</reference>
<dbReference type="EMBL" id="CAFBLR010000065">
    <property type="protein sequence ID" value="CAB4872854.1"/>
    <property type="molecule type" value="Genomic_DNA"/>
</dbReference>
<organism evidence="5">
    <name type="scientific">freshwater metagenome</name>
    <dbReference type="NCBI Taxonomy" id="449393"/>
    <lineage>
        <taxon>unclassified sequences</taxon>
        <taxon>metagenomes</taxon>
        <taxon>ecological metagenomes</taxon>
    </lineage>
</organism>
<proteinExistence type="predicted"/>
<sequence>MLAAEIWHWWLGLILVVAGVLAVLQVVVGYLRKVVAPQYPKRRPRS</sequence>
<dbReference type="AlphaFoldDB" id="A0A6J7U258"/>
<evidence type="ECO:0000313" key="2">
    <source>
        <dbReference type="EMBL" id="CAB4715444.1"/>
    </source>
</evidence>
<accession>A0A6J7U258</accession>
<gene>
    <name evidence="2" type="ORF">UFOPK2602_01396</name>
    <name evidence="3" type="ORF">UFOPK2806_01948</name>
    <name evidence="4" type="ORF">UFOPK3417_00838</name>
    <name evidence="5" type="ORF">UFOPK4306_00901</name>
</gene>
<keyword evidence="1" id="KW-0812">Transmembrane</keyword>
<dbReference type="EMBL" id="CAFBQP010000028">
    <property type="protein sequence ID" value="CAB5059775.1"/>
    <property type="molecule type" value="Genomic_DNA"/>
</dbReference>
<evidence type="ECO:0000313" key="5">
    <source>
        <dbReference type="EMBL" id="CAB5059775.1"/>
    </source>
</evidence>
<protein>
    <submittedName>
        <fullName evidence="5">Unannotated protein</fullName>
    </submittedName>
</protein>
<dbReference type="EMBL" id="CAEZXX010000096">
    <property type="protein sequence ID" value="CAB4715444.1"/>
    <property type="molecule type" value="Genomic_DNA"/>
</dbReference>
<evidence type="ECO:0000313" key="3">
    <source>
        <dbReference type="EMBL" id="CAB4764556.1"/>
    </source>
</evidence>
<name>A0A6J7U258_9ZZZZ</name>
<evidence type="ECO:0000313" key="4">
    <source>
        <dbReference type="EMBL" id="CAB4872854.1"/>
    </source>
</evidence>
<dbReference type="EMBL" id="CAEZYY010000033">
    <property type="protein sequence ID" value="CAB4764556.1"/>
    <property type="molecule type" value="Genomic_DNA"/>
</dbReference>
<evidence type="ECO:0000256" key="1">
    <source>
        <dbReference type="SAM" id="Phobius"/>
    </source>
</evidence>
<feature type="transmembrane region" description="Helical" evidence="1">
    <location>
        <begin position="6"/>
        <end position="31"/>
    </location>
</feature>
<keyword evidence="1" id="KW-0472">Membrane</keyword>
<keyword evidence="1" id="KW-1133">Transmembrane helix</keyword>